<protein>
    <submittedName>
        <fullName evidence="1">Uncharacterized protein</fullName>
    </submittedName>
</protein>
<reference evidence="1" key="1">
    <citation type="submission" date="2013-07" db="EMBL/GenBank/DDBJ databases">
        <title>The genome of an arbuscular mycorrhizal fungus provides insights into the evolution of the oldest plant symbiosis.</title>
        <authorList>
            <consortium name="DOE Joint Genome Institute"/>
            <person name="Tisserant E."/>
            <person name="Malbreil M."/>
            <person name="Kuo A."/>
            <person name="Kohler A."/>
            <person name="Symeonidi A."/>
            <person name="Balestrini R."/>
            <person name="Charron P."/>
            <person name="Duensing N."/>
            <person name="Frei-dit-Frey N."/>
            <person name="Gianinazzi-Pearson V."/>
            <person name="Gilbert B."/>
            <person name="Handa Y."/>
            <person name="Hijri M."/>
            <person name="Kaul R."/>
            <person name="Kawaguchi M."/>
            <person name="Krajinski F."/>
            <person name="Lammers P."/>
            <person name="Lapierre D."/>
            <person name="Masclaux F.G."/>
            <person name="Murat C."/>
            <person name="Morin E."/>
            <person name="Ndikumana S."/>
            <person name="Pagni M."/>
            <person name="Petitpierre D."/>
            <person name="Requena N."/>
            <person name="Rosikiewicz P."/>
            <person name="Riley R."/>
            <person name="Saito K."/>
            <person name="San Clemente H."/>
            <person name="Shapiro H."/>
            <person name="van Tuinen D."/>
            <person name="Becard G."/>
            <person name="Bonfante P."/>
            <person name="Paszkowski U."/>
            <person name="Shachar-Hill Y."/>
            <person name="Young J.P."/>
            <person name="Sanders I.R."/>
            <person name="Henrissat B."/>
            <person name="Rensing S.A."/>
            <person name="Grigoriev I.V."/>
            <person name="Corradi N."/>
            <person name="Roux C."/>
            <person name="Martin F."/>
        </authorList>
    </citation>
    <scope>NUCLEOTIDE SEQUENCE</scope>
    <source>
        <strain evidence="1">DAOM 197198</strain>
    </source>
</reference>
<proteinExistence type="predicted"/>
<sequence length="61" mass="7085">MIGLVNKEIAIILKEIATTDKEISITNKIFEVVRMCRGQTKHTESKDEYFASHSVYHFKLE</sequence>
<gene>
    <name evidence="1" type="ORF">GLOINDRAFT_6828</name>
</gene>
<organism evidence="1">
    <name type="scientific">Rhizophagus irregularis (strain DAOM 181602 / DAOM 197198 / MUCL 43194)</name>
    <name type="common">Arbuscular mycorrhizal fungus</name>
    <name type="synonym">Glomus intraradices</name>
    <dbReference type="NCBI Taxonomy" id="747089"/>
    <lineage>
        <taxon>Eukaryota</taxon>
        <taxon>Fungi</taxon>
        <taxon>Fungi incertae sedis</taxon>
        <taxon>Mucoromycota</taxon>
        <taxon>Glomeromycotina</taxon>
        <taxon>Glomeromycetes</taxon>
        <taxon>Glomerales</taxon>
        <taxon>Glomeraceae</taxon>
        <taxon>Rhizophagus</taxon>
    </lineage>
</organism>
<evidence type="ECO:0000313" key="1">
    <source>
        <dbReference type="EMBL" id="ESA02106.1"/>
    </source>
</evidence>
<accession>U9TFI5</accession>
<dbReference type="HOGENOM" id="CLU_2923850_0_0_1"/>
<name>U9TFI5_RHIID</name>
<dbReference type="EMBL" id="KI295949">
    <property type="protein sequence ID" value="ESA02106.1"/>
    <property type="molecule type" value="Genomic_DNA"/>
</dbReference>
<dbReference type="AlphaFoldDB" id="U9TFI5"/>